<feature type="chain" id="PRO_5019423061" evidence="1">
    <location>
        <begin position="30"/>
        <end position="152"/>
    </location>
</feature>
<dbReference type="KEGG" id="vai:BU251_09485"/>
<evidence type="ECO:0000256" key="1">
    <source>
        <dbReference type="SAM" id="SignalP"/>
    </source>
</evidence>
<dbReference type="Proteomes" id="UP000287243">
    <property type="component" value="Chromosome"/>
</dbReference>
<evidence type="ECO:0000313" key="3">
    <source>
        <dbReference type="Proteomes" id="UP000287243"/>
    </source>
</evidence>
<reference evidence="2 3" key="1">
    <citation type="submission" date="2017-01" db="EMBL/GenBank/DDBJ databases">
        <title>First insights into the biology of 'candidatus Vampirococcus archaeovorus'.</title>
        <authorList>
            <person name="Kizina J."/>
            <person name="Jordan S."/>
            <person name="Stueber K."/>
            <person name="Reinhardt R."/>
            <person name="Harder J."/>
        </authorList>
    </citation>
    <scope>NUCLEOTIDE SEQUENCE [LARGE SCALE GENOMIC DNA]</scope>
    <source>
        <strain evidence="2 3">LiM</strain>
    </source>
</reference>
<organism evidence="2 3">
    <name type="scientific">Velamenicoccus archaeovorus</name>
    <dbReference type="NCBI Taxonomy" id="1930593"/>
    <lineage>
        <taxon>Bacteria</taxon>
        <taxon>Pseudomonadati</taxon>
        <taxon>Candidatus Omnitrophota</taxon>
        <taxon>Candidatus Velamenicoccus</taxon>
    </lineage>
</organism>
<name>A0A410P6W3_VELA1</name>
<accession>A0A410P6W3</accession>
<dbReference type="AlphaFoldDB" id="A0A410P6W3"/>
<keyword evidence="3" id="KW-1185">Reference proteome</keyword>
<gene>
    <name evidence="2" type="ORF">BU251_09485</name>
</gene>
<feature type="signal peptide" evidence="1">
    <location>
        <begin position="1"/>
        <end position="29"/>
    </location>
</feature>
<keyword evidence="1" id="KW-0732">Signal</keyword>
<dbReference type="EMBL" id="CP019384">
    <property type="protein sequence ID" value="QAT17939.1"/>
    <property type="molecule type" value="Genomic_DNA"/>
</dbReference>
<protein>
    <submittedName>
        <fullName evidence="2">Uncharacterized protein</fullName>
    </submittedName>
</protein>
<sequence>MCPGPAFGMRRKISWLLFFLTTACVTAQARQGQEPVAPPQLPESAAAASTKDQWLLCKSMWLEHQKGLEGAGEWKHIVIQDVSLFGGFYAKGRVDNDPALPVHIIPNEEKTDAVLLRQQLKEGVSVDIVGTCAGMTQDGEVILEVDRVDLCR</sequence>
<evidence type="ECO:0000313" key="2">
    <source>
        <dbReference type="EMBL" id="QAT17939.1"/>
    </source>
</evidence>
<proteinExistence type="predicted"/>